<name>A0A5P1F3U0_ASPOF</name>
<dbReference type="Gene3D" id="3.30.40.10">
    <property type="entry name" value="Zinc/RING finger domain, C3HC4 (zinc finger)"/>
    <property type="match status" value="1"/>
</dbReference>
<evidence type="ECO:0000313" key="15">
    <source>
        <dbReference type="Proteomes" id="UP000243459"/>
    </source>
</evidence>
<evidence type="ECO:0000256" key="7">
    <source>
        <dbReference type="ARBA" id="ARBA00022989"/>
    </source>
</evidence>
<dbReference type="Proteomes" id="UP000243459">
    <property type="component" value="Chromosome 4"/>
</dbReference>
<dbReference type="GO" id="GO:0008270">
    <property type="term" value="F:zinc ion binding"/>
    <property type="evidence" value="ECO:0007669"/>
    <property type="project" value="UniProtKB-KW"/>
</dbReference>
<feature type="domain" description="RING-type" evidence="13">
    <location>
        <begin position="108"/>
        <end position="151"/>
    </location>
</feature>
<dbReference type="InterPro" id="IPR011016">
    <property type="entry name" value="Znf_RING-CH"/>
</dbReference>
<keyword evidence="5 10" id="KW-0863">Zinc-finger</keyword>
<keyword evidence="15" id="KW-1185">Reference proteome</keyword>
<dbReference type="Gramene" id="ONK71449">
    <property type="protein sequence ID" value="ONK71449"/>
    <property type="gene ID" value="A4U43_C04F8680"/>
</dbReference>
<dbReference type="CDD" id="cd16461">
    <property type="entry name" value="RING-H2_EL5-like"/>
    <property type="match status" value="1"/>
</dbReference>
<dbReference type="GO" id="GO:0016567">
    <property type="term" value="P:protein ubiquitination"/>
    <property type="evidence" value="ECO:0007669"/>
    <property type="project" value="InterPro"/>
</dbReference>
<evidence type="ECO:0000256" key="2">
    <source>
        <dbReference type="ARBA" id="ARBA00022679"/>
    </source>
</evidence>
<dbReference type="SUPFAM" id="SSF57850">
    <property type="entry name" value="RING/U-box"/>
    <property type="match status" value="1"/>
</dbReference>
<gene>
    <name evidence="14" type="ORF">A4U43_C04F8680</name>
</gene>
<reference evidence="15" key="1">
    <citation type="journal article" date="2017" name="Nat. Commun.">
        <title>The asparagus genome sheds light on the origin and evolution of a young Y chromosome.</title>
        <authorList>
            <person name="Harkess A."/>
            <person name="Zhou J."/>
            <person name="Xu C."/>
            <person name="Bowers J.E."/>
            <person name="Van der Hulst R."/>
            <person name="Ayyampalayam S."/>
            <person name="Mercati F."/>
            <person name="Riccardi P."/>
            <person name="McKain M.R."/>
            <person name="Kakrana A."/>
            <person name="Tang H."/>
            <person name="Ray J."/>
            <person name="Groenendijk J."/>
            <person name="Arikit S."/>
            <person name="Mathioni S.M."/>
            <person name="Nakano M."/>
            <person name="Shan H."/>
            <person name="Telgmann-Rauber A."/>
            <person name="Kanno A."/>
            <person name="Yue Z."/>
            <person name="Chen H."/>
            <person name="Li W."/>
            <person name="Chen Y."/>
            <person name="Xu X."/>
            <person name="Zhang Y."/>
            <person name="Luo S."/>
            <person name="Chen H."/>
            <person name="Gao J."/>
            <person name="Mao Z."/>
            <person name="Pires J.C."/>
            <person name="Luo M."/>
            <person name="Kudrna D."/>
            <person name="Wing R.A."/>
            <person name="Meyers B.C."/>
            <person name="Yi K."/>
            <person name="Kong H."/>
            <person name="Lavrijsen P."/>
            <person name="Sunseri F."/>
            <person name="Falavigna A."/>
            <person name="Ye Y."/>
            <person name="Leebens-Mack J.H."/>
            <person name="Chen G."/>
        </authorList>
    </citation>
    <scope>NUCLEOTIDE SEQUENCE [LARGE SCALE GENOMIC DNA]</scope>
    <source>
        <strain evidence="15">cv. DH0086</strain>
    </source>
</reference>
<dbReference type="PROSITE" id="PS50089">
    <property type="entry name" value="ZF_RING_2"/>
    <property type="match status" value="1"/>
</dbReference>
<evidence type="ECO:0000256" key="1">
    <source>
        <dbReference type="ARBA" id="ARBA00004167"/>
    </source>
</evidence>
<dbReference type="Pfam" id="PF13639">
    <property type="entry name" value="zf-RING_2"/>
    <property type="match status" value="1"/>
</dbReference>
<feature type="transmembrane region" description="Helical" evidence="12">
    <location>
        <begin position="30"/>
        <end position="52"/>
    </location>
</feature>
<feature type="compositionally biased region" description="Basic residues" evidence="11">
    <location>
        <begin position="1"/>
        <end position="13"/>
    </location>
</feature>
<evidence type="ECO:0000256" key="5">
    <source>
        <dbReference type="ARBA" id="ARBA00022771"/>
    </source>
</evidence>
<dbReference type="PANTHER" id="PTHR46905">
    <property type="entry name" value="RING-H2 FINGER PROTEIN ATL78"/>
    <property type="match status" value="1"/>
</dbReference>
<protein>
    <recommendedName>
        <fullName evidence="13">RING-type domain-containing protein</fullName>
    </recommendedName>
</protein>
<feature type="region of interest" description="Disordered" evidence="11">
    <location>
        <begin position="1"/>
        <end position="20"/>
    </location>
</feature>
<dbReference type="InterPro" id="IPR001841">
    <property type="entry name" value="Znf_RING"/>
</dbReference>
<evidence type="ECO:0000256" key="8">
    <source>
        <dbReference type="ARBA" id="ARBA00023136"/>
    </source>
</evidence>
<dbReference type="SMART" id="SM00744">
    <property type="entry name" value="RINGv"/>
    <property type="match status" value="1"/>
</dbReference>
<sequence length="163" mass="18877">MSLNHYGHHHRQLLKSPQEPGNQFMGSSKIVTITFITLFFTAMAYILIDLAHHCLFRLHRHRQPQETIVVRLHPNSTLSQRNPMTQSQLDAIPVVIYSRSLNDTEETCSVCLGEYIEGEEMSVLPKCKHIFHKECIDRWLTTRSSLCPICRDCLFERSEVSLP</sequence>
<keyword evidence="3 12" id="KW-0812">Transmembrane</keyword>
<evidence type="ECO:0000256" key="3">
    <source>
        <dbReference type="ARBA" id="ARBA00022692"/>
    </source>
</evidence>
<evidence type="ECO:0000256" key="10">
    <source>
        <dbReference type="PROSITE-ProRule" id="PRU00175"/>
    </source>
</evidence>
<keyword evidence="8 12" id="KW-0472">Membrane</keyword>
<dbReference type="GO" id="GO:0016740">
    <property type="term" value="F:transferase activity"/>
    <property type="evidence" value="ECO:0007669"/>
    <property type="project" value="UniProtKB-KW"/>
</dbReference>
<dbReference type="InterPro" id="IPR044602">
    <property type="entry name" value="ATL10/ATL72-79-like"/>
</dbReference>
<dbReference type="GO" id="GO:0016020">
    <property type="term" value="C:membrane"/>
    <property type="evidence" value="ECO:0007669"/>
    <property type="project" value="UniProtKB-SubCell"/>
</dbReference>
<keyword evidence="6" id="KW-0862">Zinc</keyword>
<evidence type="ECO:0000256" key="4">
    <source>
        <dbReference type="ARBA" id="ARBA00022723"/>
    </source>
</evidence>
<comment type="subcellular location">
    <subcellularLocation>
        <location evidence="1">Membrane</location>
        <topology evidence="1">Single-pass membrane protein</topology>
    </subcellularLocation>
</comment>
<evidence type="ECO:0000256" key="12">
    <source>
        <dbReference type="SAM" id="Phobius"/>
    </source>
</evidence>
<dbReference type="PANTHER" id="PTHR46905:SF1">
    <property type="entry name" value="RING-TYPE E3 UBIQUITIN TRANSFERASE"/>
    <property type="match status" value="1"/>
</dbReference>
<proteinExistence type="inferred from homology"/>
<dbReference type="AlphaFoldDB" id="A0A5P1F3U0"/>
<evidence type="ECO:0000313" key="14">
    <source>
        <dbReference type="EMBL" id="ONK71449.1"/>
    </source>
</evidence>
<evidence type="ECO:0000256" key="11">
    <source>
        <dbReference type="SAM" id="MobiDB-lite"/>
    </source>
</evidence>
<organism evidence="14 15">
    <name type="scientific">Asparagus officinalis</name>
    <name type="common">Garden asparagus</name>
    <dbReference type="NCBI Taxonomy" id="4686"/>
    <lineage>
        <taxon>Eukaryota</taxon>
        <taxon>Viridiplantae</taxon>
        <taxon>Streptophyta</taxon>
        <taxon>Embryophyta</taxon>
        <taxon>Tracheophyta</taxon>
        <taxon>Spermatophyta</taxon>
        <taxon>Magnoliopsida</taxon>
        <taxon>Liliopsida</taxon>
        <taxon>Asparagales</taxon>
        <taxon>Asparagaceae</taxon>
        <taxon>Asparagoideae</taxon>
        <taxon>Asparagus</taxon>
    </lineage>
</organism>
<dbReference type="InterPro" id="IPR013083">
    <property type="entry name" value="Znf_RING/FYVE/PHD"/>
</dbReference>
<evidence type="ECO:0000256" key="6">
    <source>
        <dbReference type="ARBA" id="ARBA00022833"/>
    </source>
</evidence>
<keyword evidence="2" id="KW-0808">Transferase</keyword>
<keyword evidence="7 12" id="KW-1133">Transmembrane helix</keyword>
<accession>A0A5P1F3U0</accession>
<comment type="similarity">
    <text evidence="9">Belongs to the RING-type zinc finger family. ATL subfamily.</text>
</comment>
<dbReference type="SMART" id="SM00184">
    <property type="entry name" value="RING"/>
    <property type="match status" value="1"/>
</dbReference>
<dbReference type="OMA" id="HLEYRRH"/>
<evidence type="ECO:0000259" key="13">
    <source>
        <dbReference type="PROSITE" id="PS50089"/>
    </source>
</evidence>
<dbReference type="EMBL" id="CM007384">
    <property type="protein sequence ID" value="ONK71449.1"/>
    <property type="molecule type" value="Genomic_DNA"/>
</dbReference>
<evidence type="ECO:0000256" key="9">
    <source>
        <dbReference type="ARBA" id="ARBA00024209"/>
    </source>
</evidence>
<keyword evidence="4" id="KW-0479">Metal-binding</keyword>